<feature type="compositionally biased region" description="Pro residues" evidence="1">
    <location>
        <begin position="87"/>
        <end position="106"/>
    </location>
</feature>
<sequence length="506" mass="56423">MPKKRYQKLYSKPQSTAPSLLSSSSSAANNNNNNNNNNNTVNERLAELRRNHARNTVIDSNNNHGNGHVQLGASVPPVIREILQIPETPPPRPRAGPRPPPGPAPPRSWLSSPSFSSSFSLSTKSPEFNGEGGSLIRRHLQRLEQRLGVSGALGDSRSLPARGSLVDWTLRKFVQGDWEWQRDEYCGHVLYQLPTHLRVALVAYLGVYGGTQGVCLKDLKAIFLPPSKLPVSYDEDGVEEEAGYEYHYEPPAVANQDVWSLDLSGSLGRGLKIRELEDFLFPRQKGLGEEQGGVEESWEDQHESEEDETQVMKLPKALLPNLTHLSLAIDPEYAYHVSWRQLLSFAKHLPNLTHLSLAFWPEPSLTPNAKFASVVSPDGRRLQYGGTGPYSHTLDNDWSEAIMVLTRLSKSLYGLEYLDLTGCGMWTSALWSKAEHDAVDWVGDWGKIETLLLYPGYELDEAAGVADTAKYIETVENARRLERHVRGKRAGKGRFITVETDHEFAG</sequence>
<reference evidence="2" key="1">
    <citation type="journal article" date="2023" name="Mol. Phylogenet. Evol.">
        <title>Genome-scale phylogeny and comparative genomics of the fungal order Sordariales.</title>
        <authorList>
            <person name="Hensen N."/>
            <person name="Bonometti L."/>
            <person name="Westerberg I."/>
            <person name="Brannstrom I.O."/>
            <person name="Guillou S."/>
            <person name="Cros-Aarteil S."/>
            <person name="Calhoun S."/>
            <person name="Haridas S."/>
            <person name="Kuo A."/>
            <person name="Mondo S."/>
            <person name="Pangilinan J."/>
            <person name="Riley R."/>
            <person name="LaButti K."/>
            <person name="Andreopoulos B."/>
            <person name="Lipzen A."/>
            <person name="Chen C."/>
            <person name="Yan M."/>
            <person name="Daum C."/>
            <person name="Ng V."/>
            <person name="Clum A."/>
            <person name="Steindorff A."/>
            <person name="Ohm R.A."/>
            <person name="Martin F."/>
            <person name="Silar P."/>
            <person name="Natvig D.O."/>
            <person name="Lalanne C."/>
            <person name="Gautier V."/>
            <person name="Ament-Velasquez S.L."/>
            <person name="Kruys A."/>
            <person name="Hutchinson M.I."/>
            <person name="Powell A.J."/>
            <person name="Barry K."/>
            <person name="Miller A.N."/>
            <person name="Grigoriev I.V."/>
            <person name="Debuchy R."/>
            <person name="Gladieux P."/>
            <person name="Hiltunen Thoren M."/>
            <person name="Johannesson H."/>
        </authorList>
    </citation>
    <scope>NUCLEOTIDE SEQUENCE</scope>
    <source>
        <strain evidence="2">PSN309</strain>
    </source>
</reference>
<evidence type="ECO:0000313" key="3">
    <source>
        <dbReference type="Proteomes" id="UP001302126"/>
    </source>
</evidence>
<dbReference type="Proteomes" id="UP001302126">
    <property type="component" value="Unassembled WGS sequence"/>
</dbReference>
<reference evidence="2" key="2">
    <citation type="submission" date="2023-05" db="EMBL/GenBank/DDBJ databases">
        <authorList>
            <consortium name="Lawrence Berkeley National Laboratory"/>
            <person name="Steindorff A."/>
            <person name="Hensen N."/>
            <person name="Bonometti L."/>
            <person name="Westerberg I."/>
            <person name="Brannstrom I.O."/>
            <person name="Guillou S."/>
            <person name="Cros-Aarteil S."/>
            <person name="Calhoun S."/>
            <person name="Haridas S."/>
            <person name="Kuo A."/>
            <person name="Mondo S."/>
            <person name="Pangilinan J."/>
            <person name="Riley R."/>
            <person name="Labutti K."/>
            <person name="Andreopoulos B."/>
            <person name="Lipzen A."/>
            <person name="Chen C."/>
            <person name="Yanf M."/>
            <person name="Daum C."/>
            <person name="Ng V."/>
            <person name="Clum A."/>
            <person name="Ohm R."/>
            <person name="Martin F."/>
            <person name="Silar P."/>
            <person name="Natvig D."/>
            <person name="Lalanne C."/>
            <person name="Gautier V."/>
            <person name="Ament-Velasquez S.L."/>
            <person name="Kruys A."/>
            <person name="Hutchinson M.I."/>
            <person name="Powell A.J."/>
            <person name="Barry K."/>
            <person name="Miller A.N."/>
            <person name="Grigoriev I.V."/>
            <person name="Debuchy R."/>
            <person name="Gladieux P."/>
            <person name="Thoren M.H."/>
            <person name="Johannesson H."/>
        </authorList>
    </citation>
    <scope>NUCLEOTIDE SEQUENCE</scope>
    <source>
        <strain evidence="2">PSN309</strain>
    </source>
</reference>
<feature type="region of interest" description="Disordered" evidence="1">
    <location>
        <begin position="1"/>
        <end position="40"/>
    </location>
</feature>
<organism evidence="2 3">
    <name type="scientific">Podospora australis</name>
    <dbReference type="NCBI Taxonomy" id="1536484"/>
    <lineage>
        <taxon>Eukaryota</taxon>
        <taxon>Fungi</taxon>
        <taxon>Dikarya</taxon>
        <taxon>Ascomycota</taxon>
        <taxon>Pezizomycotina</taxon>
        <taxon>Sordariomycetes</taxon>
        <taxon>Sordariomycetidae</taxon>
        <taxon>Sordariales</taxon>
        <taxon>Podosporaceae</taxon>
        <taxon>Podospora</taxon>
    </lineage>
</organism>
<dbReference type="AlphaFoldDB" id="A0AAN6WXG1"/>
<keyword evidence="3" id="KW-1185">Reference proteome</keyword>
<evidence type="ECO:0000313" key="2">
    <source>
        <dbReference type="EMBL" id="KAK4189746.1"/>
    </source>
</evidence>
<protein>
    <recommendedName>
        <fullName evidence="4">Tafazzin</fullName>
    </recommendedName>
</protein>
<evidence type="ECO:0008006" key="4">
    <source>
        <dbReference type="Google" id="ProtNLM"/>
    </source>
</evidence>
<feature type="region of interest" description="Disordered" evidence="1">
    <location>
        <begin position="85"/>
        <end position="132"/>
    </location>
</feature>
<gene>
    <name evidence="2" type="ORF">QBC35DRAFT_429981</name>
</gene>
<proteinExistence type="predicted"/>
<accession>A0AAN6WXG1</accession>
<feature type="compositionally biased region" description="Low complexity" evidence="1">
    <location>
        <begin position="107"/>
        <end position="126"/>
    </location>
</feature>
<dbReference type="EMBL" id="MU864372">
    <property type="protein sequence ID" value="KAK4189746.1"/>
    <property type="molecule type" value="Genomic_DNA"/>
</dbReference>
<comment type="caution">
    <text evidence="2">The sequence shown here is derived from an EMBL/GenBank/DDBJ whole genome shotgun (WGS) entry which is preliminary data.</text>
</comment>
<evidence type="ECO:0000256" key="1">
    <source>
        <dbReference type="SAM" id="MobiDB-lite"/>
    </source>
</evidence>
<name>A0AAN6WXG1_9PEZI</name>
<feature type="compositionally biased region" description="Low complexity" evidence="1">
    <location>
        <begin position="19"/>
        <end position="39"/>
    </location>
</feature>